<evidence type="ECO:0000313" key="4">
    <source>
        <dbReference type="Proteomes" id="UP000234935"/>
    </source>
</evidence>
<keyword evidence="4" id="KW-1185">Reference proteome</keyword>
<accession>A0A2N5IXW1</accession>
<protein>
    <submittedName>
        <fullName evidence="3">Uncharacterized protein</fullName>
    </submittedName>
</protein>
<gene>
    <name evidence="3" type="ORF">CGZ88_1292</name>
</gene>
<organism evidence="3 4">
    <name type="scientific">Bifidobacterium anseris</name>
    <dbReference type="NCBI Taxonomy" id="2020963"/>
    <lineage>
        <taxon>Bacteria</taxon>
        <taxon>Bacillati</taxon>
        <taxon>Actinomycetota</taxon>
        <taxon>Actinomycetes</taxon>
        <taxon>Bifidobacteriales</taxon>
        <taxon>Bifidobacteriaceae</taxon>
        <taxon>Bifidobacterium</taxon>
    </lineage>
</organism>
<feature type="region of interest" description="Disordered" evidence="1">
    <location>
        <begin position="348"/>
        <end position="375"/>
    </location>
</feature>
<proteinExistence type="predicted"/>
<feature type="compositionally biased region" description="Acidic residues" evidence="1">
    <location>
        <begin position="363"/>
        <end position="375"/>
    </location>
</feature>
<feature type="compositionally biased region" description="Polar residues" evidence="1">
    <location>
        <begin position="186"/>
        <end position="207"/>
    </location>
</feature>
<feature type="transmembrane region" description="Helical" evidence="2">
    <location>
        <begin position="256"/>
        <end position="278"/>
    </location>
</feature>
<feature type="compositionally biased region" description="Polar residues" evidence="1">
    <location>
        <begin position="86"/>
        <end position="111"/>
    </location>
</feature>
<feature type="compositionally biased region" description="Low complexity" evidence="1">
    <location>
        <begin position="25"/>
        <end position="42"/>
    </location>
</feature>
<comment type="caution">
    <text evidence="3">The sequence shown here is derived from an EMBL/GenBank/DDBJ whole genome shotgun (WGS) entry which is preliminary data.</text>
</comment>
<evidence type="ECO:0000256" key="1">
    <source>
        <dbReference type="SAM" id="MobiDB-lite"/>
    </source>
</evidence>
<dbReference type="EMBL" id="NMYC01000005">
    <property type="protein sequence ID" value="PLS26807.1"/>
    <property type="molecule type" value="Genomic_DNA"/>
</dbReference>
<keyword evidence="2" id="KW-0812">Transmembrane</keyword>
<feature type="region of interest" description="Disordered" evidence="1">
    <location>
        <begin position="281"/>
        <end position="335"/>
    </location>
</feature>
<feature type="compositionally biased region" description="Low complexity" evidence="1">
    <location>
        <begin position="113"/>
        <end position="126"/>
    </location>
</feature>
<keyword evidence="2" id="KW-0472">Membrane</keyword>
<feature type="compositionally biased region" description="Low complexity" evidence="1">
    <location>
        <begin position="289"/>
        <end position="301"/>
    </location>
</feature>
<dbReference type="Proteomes" id="UP000234935">
    <property type="component" value="Unassembled WGS sequence"/>
</dbReference>
<name>A0A2N5IXW1_9BIFI</name>
<reference evidence="3 4" key="1">
    <citation type="submission" date="2017-07" db="EMBL/GenBank/DDBJ databases">
        <title>Bifidobacterium novel species.</title>
        <authorList>
            <person name="Lugli G.A."/>
            <person name="Milani C."/>
            <person name="Duranti S."/>
            <person name="Mangifesta M."/>
        </authorList>
    </citation>
    <scope>NUCLEOTIDE SEQUENCE [LARGE SCALE GENOMIC DNA]</scope>
    <source>
        <strain evidence="4">Goo31D</strain>
    </source>
</reference>
<evidence type="ECO:0000256" key="2">
    <source>
        <dbReference type="SAM" id="Phobius"/>
    </source>
</evidence>
<feature type="compositionally biased region" description="Acidic residues" evidence="1">
    <location>
        <begin position="305"/>
        <end position="324"/>
    </location>
</feature>
<evidence type="ECO:0000313" key="3">
    <source>
        <dbReference type="EMBL" id="PLS26807.1"/>
    </source>
</evidence>
<feature type="region of interest" description="Disordered" evidence="1">
    <location>
        <begin position="1"/>
        <end position="250"/>
    </location>
</feature>
<dbReference type="InterPro" id="IPR032327">
    <property type="entry name" value="DUF4854"/>
</dbReference>
<dbReference type="AlphaFoldDB" id="A0A2N5IXW1"/>
<feature type="compositionally biased region" description="Basic and acidic residues" evidence="1">
    <location>
        <begin position="1"/>
        <end position="12"/>
    </location>
</feature>
<sequence>MCVGRPSDHSKGDTTMSNPNAPYDPTSQPQGGQGYPQTPSYPNYEDTRTAGQEPTQAYGAPTQAYSEPTQAYGAPATEPMNYGSYDETQAYTPSAQPNQAPQMDQSQSMNPAPQLSQTSQLNQTQPMQNYQEPFASPYESQQPRSTEFDGAAQSQPTQAFNYAPMPPMNQPPVSQQPQPPYGTPAPQGSNYAEGNGYQPGNNYQSGNGYVPQSGYGYEQQPAASYGGPGQVPPQIPPDGNAPFNGQQPPKNSKTPIIIASVVAAVLLIVCVVFAVIALNKHDDNKPNESPSSSHSQTSSPKSSDDPFDDPSDDPFDEPSEDPSDEPLGGGSLGSDALEQALRDGKTLEQAFSNPEVKKQLEQAIEESSGDTEGMEMDVSAKGNTLIYAIRFTDSTYDGYSSIYSSMLDGIMCSPMSEFAKQMEDDYNLKDAKVQFILQDSKGKTILDETYDAQSECDVTSDDYDSLLNND</sequence>
<dbReference type="Pfam" id="PF16146">
    <property type="entry name" value="DUF4854"/>
    <property type="match status" value="1"/>
</dbReference>
<keyword evidence="2" id="KW-1133">Transmembrane helix</keyword>